<dbReference type="Gene3D" id="2.60.40.10">
    <property type="entry name" value="Immunoglobulins"/>
    <property type="match status" value="2"/>
</dbReference>
<dbReference type="InterPro" id="IPR052051">
    <property type="entry name" value="TCR_complex_component"/>
</dbReference>
<evidence type="ECO:0000313" key="3">
    <source>
        <dbReference type="ZFIN" id="ZDB-GENE-020225-2"/>
    </source>
</evidence>
<dbReference type="GO" id="GO:0002376">
    <property type="term" value="P:immune system process"/>
    <property type="evidence" value="ECO:0007669"/>
    <property type="project" value="UniProtKB-KW"/>
</dbReference>
<reference evidence="2" key="1">
    <citation type="submission" date="2025-08" db="UniProtKB">
        <authorList>
            <consortium name="RefSeq"/>
        </authorList>
    </citation>
    <scope>IDENTIFICATION</scope>
    <source>
        <strain evidence="2">Tuebingen</strain>
        <tissue evidence="2">Fibroblasts and whole tissue</tissue>
    </source>
</reference>
<dbReference type="InterPro" id="IPR007110">
    <property type="entry name" value="Ig-like_dom"/>
</dbReference>
<evidence type="ECO:0000313" key="2">
    <source>
        <dbReference type="RefSeq" id="XP_068078253.2"/>
    </source>
</evidence>
<dbReference type="Proteomes" id="UP000000437">
    <property type="component" value="Chromosome 7"/>
</dbReference>
<dbReference type="CTD" id="170970"/>
<accession>A0AB32TWV7</accession>
<dbReference type="PROSITE" id="PS50835">
    <property type="entry name" value="IG_LIKE"/>
    <property type="match status" value="2"/>
</dbReference>
<dbReference type="InterPro" id="IPR003599">
    <property type="entry name" value="Ig_sub"/>
</dbReference>
<name>A0AB32TWV7_DANRE</name>
<dbReference type="OrthoDB" id="6370831at2759"/>
<dbReference type="PANTHER" id="PTHR19433:SF133">
    <property type="entry name" value="IMMUNE-TYPE RECEPTOR 5 PRECURSOR-RELATED"/>
    <property type="match status" value="1"/>
</dbReference>
<dbReference type="InterPro" id="IPR036179">
    <property type="entry name" value="Ig-like_dom_sf"/>
</dbReference>
<dbReference type="InterPro" id="IPR013783">
    <property type="entry name" value="Ig-like_fold"/>
</dbReference>
<dbReference type="SMART" id="SM00409">
    <property type="entry name" value="IG"/>
    <property type="match status" value="2"/>
</dbReference>
<organism evidence="1 2">
    <name type="scientific">Danio rerio</name>
    <name type="common">Zebrafish</name>
    <name type="synonym">Brachydanio rerio</name>
    <dbReference type="NCBI Taxonomy" id="7955"/>
    <lineage>
        <taxon>Eukaryota</taxon>
        <taxon>Metazoa</taxon>
        <taxon>Chordata</taxon>
        <taxon>Craniata</taxon>
        <taxon>Vertebrata</taxon>
        <taxon>Euteleostomi</taxon>
        <taxon>Actinopterygii</taxon>
        <taxon>Neopterygii</taxon>
        <taxon>Teleostei</taxon>
        <taxon>Ostariophysi</taxon>
        <taxon>Cypriniformes</taxon>
        <taxon>Danionidae</taxon>
        <taxon>Danioninae</taxon>
        <taxon>Danio</taxon>
    </lineage>
</organism>
<dbReference type="SUPFAM" id="SSF48726">
    <property type="entry name" value="Immunoglobulin"/>
    <property type="match status" value="2"/>
</dbReference>
<proteinExistence type="predicted"/>
<protein>
    <submittedName>
        <fullName evidence="2">Novel immune-type receptor 1n isoform X1</fullName>
    </submittedName>
</protein>
<dbReference type="GO" id="GO:0005886">
    <property type="term" value="C:plasma membrane"/>
    <property type="evidence" value="ECO:0007669"/>
    <property type="project" value="UniProtKB-SubCell"/>
</dbReference>
<dbReference type="PANTHER" id="PTHR19433">
    <property type="entry name" value="T-CELL RECEPTOR ALPHA CHAIN V REGION-RELATED"/>
    <property type="match status" value="1"/>
</dbReference>
<dbReference type="AGR" id="ZFIN:ZDB-GENE-020225-2"/>
<keyword evidence="1" id="KW-1185">Reference proteome</keyword>
<dbReference type="KEGG" id="dre:170970"/>
<dbReference type="InterPro" id="IPR013106">
    <property type="entry name" value="Ig_V-set"/>
</dbReference>
<evidence type="ECO:0000313" key="1">
    <source>
        <dbReference type="Proteomes" id="UP000000437"/>
    </source>
</evidence>
<gene>
    <name evidence="3" type="primary">nitr1o</name>
    <name evidence="2" type="synonym">l04c06</name>
    <name evidence="2" type="synonym">nitr1</name>
    <name evidence="2" type="synonym">nitr1.23</name>
    <name evidence="2" type="synonym">nitr1.44</name>
    <name evidence="2" type="synonym">nitr1.8</name>
    <name evidence="2" type="synonym">nitr1n</name>
    <name evidence="2" type="synonym">nitr1o_3</name>
    <name evidence="2" type="synonym">si:busm1-263j20.7</name>
    <name evidence="2" type="synonym">si:dz105l16.8</name>
    <name evidence="2" type="synonym">si:dz263j20.7</name>
    <name evidence="2" type="synonym">wu:fl04c06</name>
    <name evidence="2" type="synonym">zgc:123076</name>
</gene>
<dbReference type="Pfam" id="PF07686">
    <property type="entry name" value="V-set"/>
    <property type="match status" value="2"/>
</dbReference>
<sequence>MIMRYYFILLLSSTIFCSSDVDVVQENNVKIVQAGEDVNLTCTFSPNMQLSTAWFKHTADGKTLQIVFNLFFTKSPIWNNNSEKMNNVNVIIREGYFNLTILKTKPSDSATYYCVVSSYQAIGMGSGTRLIVRDAATDRNTTLHQSSIDSVDPGDSVNLQCSIFTESCAGDHSVYWFKQSSGDSEGVLYTKGERNGDCKNSAESYKQSCIYSLNKNNISRSDTGIYYCAVASCGEILFGRGTQLNIKESGDVYPALLALGISNVIFLALVVFLGVKLRSQCKMLAAQRTQNEDSLNYTPINFSQNSRRVAVSDSQDQYLYAMVRSQK</sequence>
<dbReference type="RefSeq" id="XP_068078253.2">
    <property type="nucleotide sequence ID" value="XM_068222152.2"/>
</dbReference>
<dbReference type="CDD" id="cd00099">
    <property type="entry name" value="IgV"/>
    <property type="match status" value="1"/>
</dbReference>
<dbReference type="ZFIN" id="ZDB-GENE-020225-2">
    <property type="gene designation" value="nitr1o"/>
</dbReference>
<keyword evidence="2" id="KW-0675">Receptor</keyword>